<dbReference type="Proteomes" id="UP000712281">
    <property type="component" value="Unassembled WGS sequence"/>
</dbReference>
<dbReference type="InterPro" id="IPR021109">
    <property type="entry name" value="Peptidase_aspartic_dom_sf"/>
</dbReference>
<dbReference type="AlphaFoldDB" id="A0A8S9MG37"/>
<name>A0A8S9MG37_BRACR</name>
<proteinExistence type="predicted"/>
<feature type="compositionally biased region" description="Basic and acidic residues" evidence="1">
    <location>
        <begin position="358"/>
        <end position="368"/>
    </location>
</feature>
<dbReference type="CDD" id="cd00303">
    <property type="entry name" value="retropepsin_like"/>
    <property type="match status" value="1"/>
</dbReference>
<dbReference type="Gene3D" id="2.40.70.10">
    <property type="entry name" value="Acid Proteases"/>
    <property type="match status" value="1"/>
</dbReference>
<feature type="compositionally biased region" description="Low complexity" evidence="1">
    <location>
        <begin position="32"/>
        <end position="48"/>
    </location>
</feature>
<accession>A0A8S9MG37</accession>
<organism evidence="2 3">
    <name type="scientific">Brassica cretica</name>
    <name type="common">Mustard</name>
    <dbReference type="NCBI Taxonomy" id="69181"/>
    <lineage>
        <taxon>Eukaryota</taxon>
        <taxon>Viridiplantae</taxon>
        <taxon>Streptophyta</taxon>
        <taxon>Embryophyta</taxon>
        <taxon>Tracheophyta</taxon>
        <taxon>Spermatophyta</taxon>
        <taxon>Magnoliopsida</taxon>
        <taxon>eudicotyledons</taxon>
        <taxon>Gunneridae</taxon>
        <taxon>Pentapetalae</taxon>
        <taxon>rosids</taxon>
        <taxon>malvids</taxon>
        <taxon>Brassicales</taxon>
        <taxon>Brassicaceae</taxon>
        <taxon>Brassiceae</taxon>
        <taxon>Brassica</taxon>
    </lineage>
</organism>
<feature type="region of interest" description="Disordered" evidence="1">
    <location>
        <begin position="351"/>
        <end position="374"/>
    </location>
</feature>
<evidence type="ECO:0000256" key="1">
    <source>
        <dbReference type="SAM" id="MobiDB-lite"/>
    </source>
</evidence>
<reference evidence="2" key="1">
    <citation type="submission" date="2019-12" db="EMBL/GenBank/DDBJ databases">
        <title>Genome sequencing and annotation of Brassica cretica.</title>
        <authorList>
            <person name="Studholme D.J."/>
            <person name="Sarris P.F."/>
        </authorList>
    </citation>
    <scope>NUCLEOTIDE SEQUENCE</scope>
    <source>
        <strain evidence="2">PFS-001/15</strain>
        <tissue evidence="2">Leaf</tissue>
    </source>
</reference>
<evidence type="ECO:0000313" key="3">
    <source>
        <dbReference type="Proteomes" id="UP000712281"/>
    </source>
</evidence>
<feature type="compositionally biased region" description="Basic and acidic residues" evidence="1">
    <location>
        <begin position="476"/>
        <end position="487"/>
    </location>
</feature>
<comment type="caution">
    <text evidence="2">The sequence shown here is derived from an EMBL/GenBank/DDBJ whole genome shotgun (WGS) entry which is preliminary data.</text>
</comment>
<evidence type="ECO:0000313" key="2">
    <source>
        <dbReference type="EMBL" id="KAF2617198.1"/>
    </source>
</evidence>
<gene>
    <name evidence="2" type="ORF">F2Q68_00038875</name>
</gene>
<sequence length="674" mass="76358">MPISTRSSKEELLFFSDPARLERSIRKENRASSIDTTSTTSIDTTSTTSIDTTSTMSIYTCDRATIDSSTRTSIDTNPRADMVATLVLQRDENGDLHDPRGNMCNAEGQKIDRQGTAILEPSAATEDKVPLQRSLAYLTRPIRSLVQLYQLNYVRLDPRKGIARLSRDLYTRVHVYQYQKQQGGITFLLRPSTFGTLDPQREPRIIDRHHLYYVNRTTSTTSIDTTSTMSIYTCDRATIDSSTRTSIDTNPRADMVATLVLQRDENGDMHDPRGNMCNAAGQKIDGQGTAILEPSAATEDKVPLQRSLAYLTRPSQFYTNSHSDFAARHLHPPTLARVKRDKIDRQQHNVINRQQHGNIDRQQQKSSDRQPPIPYQVCLPDLDAHRLKASRNPSQTSVCLKTTEKISQQSEEAREKKQTLAETSFVESVDRRHLPGIDRRHLPGIDRRHLPGIDRRHLAGIDRHQTDGYEPAMGKQETKEEIPVEKRVKSRKPYIPKHLRREVNKEELEGFHKRVKRVPKDISFEDAYHKYRLGNFFRESRETDKDIGAPIQQSQPHYLPNTLSDTGSAVSIMAIDTDELLGLKMEPSKDSFTFVDSSRVNSAGMIKNVKVEIGECIIPVDFHAMDIKSGKTSPLLFGRAFMATVGAGKRKRSKEDEFARGSTMAAQHRSTEHH</sequence>
<feature type="region of interest" description="Disordered" evidence="1">
    <location>
        <begin position="652"/>
        <end position="674"/>
    </location>
</feature>
<feature type="region of interest" description="Disordered" evidence="1">
    <location>
        <begin position="465"/>
        <end position="488"/>
    </location>
</feature>
<dbReference type="EMBL" id="QGKW02000007">
    <property type="protein sequence ID" value="KAF2617198.1"/>
    <property type="molecule type" value="Genomic_DNA"/>
</dbReference>
<protein>
    <submittedName>
        <fullName evidence="2">Uncharacterized protein</fullName>
    </submittedName>
</protein>
<feature type="region of interest" description="Disordered" evidence="1">
    <location>
        <begin position="26"/>
        <end position="48"/>
    </location>
</feature>